<evidence type="ECO:0000313" key="2">
    <source>
        <dbReference type="Proteomes" id="UP000017127"/>
    </source>
</evidence>
<evidence type="ECO:0000313" key="1">
    <source>
        <dbReference type="EMBL" id="ERT04429.1"/>
    </source>
</evidence>
<comment type="caution">
    <text evidence="1">The sequence shown here is derived from an EMBL/GenBank/DDBJ whole genome shotgun (WGS) entry which is preliminary data.</text>
</comment>
<proteinExistence type="predicted"/>
<dbReference type="AlphaFoldDB" id="U7Q9E8"/>
<dbReference type="Proteomes" id="UP000017127">
    <property type="component" value="Unassembled WGS sequence"/>
</dbReference>
<sequence length="38" mass="4577">MRTPIIDYEKLELKELTVFNILFNFVDQYVFHTNSLKG</sequence>
<keyword evidence="2" id="KW-1185">Reference proteome</keyword>
<accession>U7Q9E8</accession>
<reference evidence="1 2" key="1">
    <citation type="journal article" date="2013" name="Front. Microbiol.">
        <title>Comparative genomic analyses of the cyanobacterium, Lyngbya aestuarii BL J, a powerful hydrogen producer.</title>
        <authorList>
            <person name="Kothari A."/>
            <person name="Vaughn M."/>
            <person name="Garcia-Pichel F."/>
        </authorList>
    </citation>
    <scope>NUCLEOTIDE SEQUENCE [LARGE SCALE GENOMIC DNA]</scope>
    <source>
        <strain evidence="1 2">BL J</strain>
    </source>
</reference>
<name>U7Q9E8_9CYAN</name>
<gene>
    <name evidence="1" type="ORF">M595_5614</name>
</gene>
<protein>
    <submittedName>
        <fullName evidence="1">Uncharacterized protein</fullName>
    </submittedName>
</protein>
<organism evidence="1 2">
    <name type="scientific">Lyngbya aestuarii BL J</name>
    <dbReference type="NCBI Taxonomy" id="1348334"/>
    <lineage>
        <taxon>Bacteria</taxon>
        <taxon>Bacillati</taxon>
        <taxon>Cyanobacteriota</taxon>
        <taxon>Cyanophyceae</taxon>
        <taxon>Oscillatoriophycideae</taxon>
        <taxon>Oscillatoriales</taxon>
        <taxon>Microcoleaceae</taxon>
        <taxon>Lyngbya</taxon>
    </lineage>
</organism>
<dbReference type="EMBL" id="AUZM01000097">
    <property type="protein sequence ID" value="ERT04429.1"/>
    <property type="molecule type" value="Genomic_DNA"/>
</dbReference>